<protein>
    <submittedName>
        <fullName evidence="2">Uncharacterized protein</fullName>
    </submittedName>
</protein>
<comment type="caution">
    <text evidence="2">The sequence shown here is derived from an EMBL/GenBank/DDBJ whole genome shotgun (WGS) entry which is preliminary data.</text>
</comment>
<name>A0A317CZF7_9ACTN</name>
<proteinExistence type="predicted"/>
<gene>
    <name evidence="2" type="ORF">DKT69_34560</name>
</gene>
<reference evidence="2 3" key="1">
    <citation type="submission" date="2018-05" db="EMBL/GenBank/DDBJ databases">
        <title>Micromonosporas from Atacama Desert.</title>
        <authorList>
            <person name="Carro L."/>
            <person name="Golinska P."/>
            <person name="Klenk H.-P."/>
            <person name="Goodfellow M."/>
        </authorList>
    </citation>
    <scope>NUCLEOTIDE SEQUENCE [LARGE SCALE GENOMIC DNA]</scope>
    <source>
        <strain evidence="2 3">4G51</strain>
    </source>
</reference>
<evidence type="ECO:0000313" key="3">
    <source>
        <dbReference type="Proteomes" id="UP000246050"/>
    </source>
</evidence>
<organism evidence="2 3">
    <name type="scientific">Micromonospora sicca</name>
    <dbReference type="NCBI Taxonomy" id="2202420"/>
    <lineage>
        <taxon>Bacteria</taxon>
        <taxon>Bacillati</taxon>
        <taxon>Actinomycetota</taxon>
        <taxon>Actinomycetes</taxon>
        <taxon>Micromonosporales</taxon>
        <taxon>Micromonosporaceae</taxon>
        <taxon>Micromonospora</taxon>
    </lineage>
</organism>
<evidence type="ECO:0000313" key="2">
    <source>
        <dbReference type="EMBL" id="PWR07584.1"/>
    </source>
</evidence>
<dbReference type="Proteomes" id="UP000246050">
    <property type="component" value="Unassembled WGS sequence"/>
</dbReference>
<accession>A0A317CZF7</accession>
<dbReference type="EMBL" id="QGKS01000468">
    <property type="protein sequence ID" value="PWR07584.1"/>
    <property type="molecule type" value="Genomic_DNA"/>
</dbReference>
<sequence length="88" mass="9470">MALLQLVADKLADLATGKATTCGSARARSIRRRSSAGESATRSTTVTPAGLLSARSQRIVMCQRVRHSTQSRLLEHLFTCGSAEPRSR</sequence>
<feature type="region of interest" description="Disordered" evidence="1">
    <location>
        <begin position="23"/>
        <end position="48"/>
    </location>
</feature>
<dbReference type="AlphaFoldDB" id="A0A317CZF7"/>
<evidence type="ECO:0000256" key="1">
    <source>
        <dbReference type="SAM" id="MobiDB-lite"/>
    </source>
</evidence>